<accession>A0ABD4TFG7</accession>
<dbReference type="InterPro" id="IPR041633">
    <property type="entry name" value="Polbeta"/>
</dbReference>
<dbReference type="Gene3D" id="3.30.460.10">
    <property type="entry name" value="Beta Polymerase, domain 2"/>
    <property type="match status" value="1"/>
</dbReference>
<reference evidence="3 4" key="1">
    <citation type="submission" date="2018-05" db="EMBL/GenBank/DDBJ databases">
        <title>Isolation and characterization of genus Methanoculleus species and their viruses from deep sea marine sediment offshore southwestern Taiwan.</title>
        <authorList>
            <person name="Wei W.-H."/>
            <person name="Chen W.-C."/>
            <person name="Lai M.-C."/>
            <person name="Chen S.-C."/>
        </authorList>
    </citation>
    <scope>NUCLEOTIDE SEQUENCE [LARGE SCALE GENOMIC DNA]</scope>
    <source>
        <strain evidence="3 4">CWC-02</strain>
    </source>
</reference>
<dbReference type="InterPro" id="IPR036388">
    <property type="entry name" value="WH-like_DNA-bd_sf"/>
</dbReference>
<dbReference type="SUPFAM" id="SSF81301">
    <property type="entry name" value="Nucleotidyltransferase"/>
    <property type="match status" value="1"/>
</dbReference>
<dbReference type="EMBL" id="QFDM01000002">
    <property type="protein sequence ID" value="MCM2466224.1"/>
    <property type="molecule type" value="Genomic_DNA"/>
</dbReference>
<dbReference type="Pfam" id="PF18765">
    <property type="entry name" value="Polbeta"/>
    <property type="match status" value="1"/>
</dbReference>
<feature type="domain" description="Polymerase beta nucleotidyltransferase" evidence="2">
    <location>
        <begin position="264"/>
        <end position="345"/>
    </location>
</feature>
<dbReference type="CDD" id="cd05403">
    <property type="entry name" value="NT_KNTase_like"/>
    <property type="match status" value="1"/>
</dbReference>
<dbReference type="Proteomes" id="UP001523230">
    <property type="component" value="Unassembled WGS sequence"/>
</dbReference>
<evidence type="ECO:0000313" key="3">
    <source>
        <dbReference type="EMBL" id="MCM2466224.1"/>
    </source>
</evidence>
<proteinExistence type="predicted"/>
<evidence type="ECO:0000313" key="4">
    <source>
        <dbReference type="Proteomes" id="UP001523230"/>
    </source>
</evidence>
<feature type="compositionally biased region" description="Basic and acidic residues" evidence="1">
    <location>
        <begin position="1"/>
        <end position="21"/>
    </location>
</feature>
<keyword evidence="4" id="KW-1185">Reference proteome</keyword>
<dbReference type="SUPFAM" id="SSF46785">
    <property type="entry name" value="Winged helix' DNA-binding domain"/>
    <property type="match status" value="1"/>
</dbReference>
<organism evidence="3 4">
    <name type="scientific">Methanoculleus oceani</name>
    <dbReference type="NCBI Taxonomy" id="2184756"/>
    <lineage>
        <taxon>Archaea</taxon>
        <taxon>Methanobacteriati</taxon>
        <taxon>Methanobacteriota</taxon>
        <taxon>Stenosarchaea group</taxon>
        <taxon>Methanomicrobia</taxon>
        <taxon>Methanomicrobiales</taxon>
        <taxon>Methanomicrobiaceae</taxon>
        <taxon>Methanoculleus</taxon>
    </lineage>
</organism>
<dbReference type="InterPro" id="IPR011991">
    <property type="entry name" value="ArsR-like_HTH"/>
</dbReference>
<name>A0ABD4TFG7_9EURY</name>
<dbReference type="Gene3D" id="1.10.10.10">
    <property type="entry name" value="Winged helix-like DNA-binding domain superfamily/Winged helix DNA-binding domain"/>
    <property type="match status" value="1"/>
</dbReference>
<feature type="region of interest" description="Disordered" evidence="1">
    <location>
        <begin position="115"/>
        <end position="140"/>
    </location>
</feature>
<protein>
    <recommendedName>
        <fullName evidence="2">Polymerase beta nucleotidyltransferase domain-containing protein</fullName>
    </recommendedName>
</protein>
<feature type="region of interest" description="Disordered" evidence="1">
    <location>
        <begin position="1"/>
        <end position="29"/>
    </location>
</feature>
<evidence type="ECO:0000259" key="2">
    <source>
        <dbReference type="Pfam" id="PF18765"/>
    </source>
</evidence>
<gene>
    <name evidence="3" type="ORF">DIC75_07840</name>
</gene>
<evidence type="ECO:0000256" key="1">
    <source>
        <dbReference type="SAM" id="MobiDB-lite"/>
    </source>
</evidence>
<dbReference type="InterPro" id="IPR036390">
    <property type="entry name" value="WH_DNA-bd_sf"/>
</dbReference>
<dbReference type="InterPro" id="IPR043519">
    <property type="entry name" value="NT_sf"/>
</dbReference>
<dbReference type="AlphaFoldDB" id="A0ABD4TFG7"/>
<sequence length="345" mass="37835">MDRTGRNEEEQGYDNEPRDEPGQNCSRQPGSAPLRHRYITLLCSFRVSCFGSLSLLPKVCMPLKHPSMLLSSVALRVSTLFPVLQHFPMSLSPVAPCISPWFPYPFSSLCRQPVPPQPRPATPEAAGAQSTTQPYTPDTRVYPATLPPRPHQQLQMVIVHKNEHMFNEANGLSGTSFVLLRFLGRHYRDGYYVREIARLLGLGVGSVSETLVSLADAGLVHREERGRLAIYRAAMESPLLREVKICATLIELNPLVLRLRGDATRVILFGSSATGDDTHESDIDLLIETSDAGTAAESVAALGAGLDREISPLILTPGGFRALKTADPALYERILAGKVLIEESE</sequence>
<comment type="caution">
    <text evidence="3">The sequence shown here is derived from an EMBL/GenBank/DDBJ whole genome shotgun (WGS) entry which is preliminary data.</text>
</comment>
<dbReference type="CDD" id="cd00090">
    <property type="entry name" value="HTH_ARSR"/>
    <property type="match status" value="1"/>
</dbReference>